<dbReference type="EMBL" id="BAYM01000248">
    <property type="protein sequence ID" value="GAN37743.1"/>
    <property type="molecule type" value="Genomic_DNA"/>
</dbReference>
<name>A0A0C9QGX2_LACPA</name>
<protein>
    <recommendedName>
        <fullName evidence="3">Methyl-accepting chemotaxis protein</fullName>
    </recommendedName>
</protein>
<organism evidence="1 2">
    <name type="scientific">Lacticaseibacillus paracasei NRIC 0644</name>
    <dbReference type="NCBI Taxonomy" id="1435038"/>
    <lineage>
        <taxon>Bacteria</taxon>
        <taxon>Bacillati</taxon>
        <taxon>Bacillota</taxon>
        <taxon>Bacilli</taxon>
        <taxon>Lactobacillales</taxon>
        <taxon>Lactobacillaceae</taxon>
        <taxon>Lacticaseibacillus</taxon>
    </lineage>
</organism>
<reference evidence="2" key="1">
    <citation type="submission" date="2014-05" db="EMBL/GenBank/DDBJ databases">
        <title>Whole genome sequencing of Lactobacillus casei NRIC0644.</title>
        <authorList>
            <person name="Atarashi H."/>
            <person name="Yoshida Y."/>
            <person name="Fujimura S."/>
            <person name="Tanaka N."/>
            <person name="Shiwa Y."/>
            <person name="Yoshikawa H."/>
            <person name="Okada S."/>
            <person name="Nakagawa J."/>
        </authorList>
    </citation>
    <scope>NUCLEOTIDE SEQUENCE [LARGE SCALE GENOMIC DNA]</scope>
    <source>
        <strain evidence="2">NRIC0644</strain>
    </source>
</reference>
<gene>
    <name evidence="1" type="ORF">LC0644_2332</name>
</gene>
<dbReference type="AlphaFoldDB" id="A0A0C9QGX2"/>
<evidence type="ECO:0000313" key="1">
    <source>
        <dbReference type="EMBL" id="GAN37743.1"/>
    </source>
</evidence>
<accession>A0A0C9QGX2</accession>
<comment type="caution">
    <text evidence="1">The sequence shown here is derived from an EMBL/GenBank/DDBJ whole genome shotgun (WGS) entry which is preliminary data.</text>
</comment>
<dbReference type="RefSeq" id="WP_045624570.1">
    <property type="nucleotide sequence ID" value="NZ_BAYM01000248.1"/>
</dbReference>
<dbReference type="Proteomes" id="UP000032552">
    <property type="component" value="Unassembled WGS sequence"/>
</dbReference>
<evidence type="ECO:0008006" key="3">
    <source>
        <dbReference type="Google" id="ProtNLM"/>
    </source>
</evidence>
<evidence type="ECO:0000313" key="2">
    <source>
        <dbReference type="Proteomes" id="UP000032552"/>
    </source>
</evidence>
<sequence length="145" mass="16130">MNKQQMKLANYGTTINAVVEATQDNQEKMAPLFEPLRKAIDENKLADYDLEAYQQTQTVFSEGTSNYEALLVKLQQVAAPARLLGLHHTLVHDFAAFTEACKAMTASLHADRQVDVAAFNAAEKAQDEAIQKFTKQIQKISVMLS</sequence>
<proteinExistence type="predicted"/>